<dbReference type="AlphaFoldDB" id="A0A375IWE0"/>
<name>A0A375IWE0_9BURK</name>
<dbReference type="EMBL" id="OOEF01000031">
    <property type="protein sequence ID" value="SPK70144.1"/>
    <property type="molecule type" value="Genomic_DNA"/>
</dbReference>
<dbReference type="Proteomes" id="UP000255505">
    <property type="component" value="Unassembled WGS sequence"/>
</dbReference>
<feature type="compositionally biased region" description="Basic and acidic residues" evidence="1">
    <location>
        <begin position="216"/>
        <end position="239"/>
    </location>
</feature>
<gene>
    <name evidence="3" type="ORF">CT19425_P70072</name>
    <name evidence="2" type="ORF">CT19425_U370011</name>
</gene>
<evidence type="ECO:0000313" key="2">
    <source>
        <dbReference type="EMBL" id="SPK70144.1"/>
    </source>
</evidence>
<accession>A0A375IWE0</accession>
<evidence type="ECO:0000313" key="4">
    <source>
        <dbReference type="Proteomes" id="UP000255505"/>
    </source>
</evidence>
<keyword evidence="3" id="KW-0614">Plasmid</keyword>
<feature type="region of interest" description="Disordered" evidence="1">
    <location>
        <begin position="208"/>
        <end position="250"/>
    </location>
</feature>
<geneLocation type="plasmid" evidence="3">
    <name>III</name>
</geneLocation>
<dbReference type="EMBL" id="LT991978">
    <property type="protein sequence ID" value="SPK77732.1"/>
    <property type="molecule type" value="Genomic_DNA"/>
</dbReference>
<evidence type="ECO:0000313" key="3">
    <source>
        <dbReference type="EMBL" id="SPK77732.1"/>
    </source>
</evidence>
<organism evidence="3 4">
    <name type="scientific">Cupriavidus taiwanensis</name>
    <dbReference type="NCBI Taxonomy" id="164546"/>
    <lineage>
        <taxon>Bacteria</taxon>
        <taxon>Pseudomonadati</taxon>
        <taxon>Pseudomonadota</taxon>
        <taxon>Betaproteobacteria</taxon>
        <taxon>Burkholderiales</taxon>
        <taxon>Burkholderiaceae</taxon>
        <taxon>Cupriavidus</taxon>
    </lineage>
</organism>
<dbReference type="Proteomes" id="UP000255505">
    <property type="component" value="Plasmid III"/>
</dbReference>
<evidence type="ECO:0000256" key="1">
    <source>
        <dbReference type="SAM" id="MobiDB-lite"/>
    </source>
</evidence>
<reference evidence="3 4" key="1">
    <citation type="submission" date="2018-01" db="EMBL/GenBank/DDBJ databases">
        <authorList>
            <person name="Gaut B.S."/>
            <person name="Morton B.R."/>
            <person name="Clegg M.T."/>
            <person name="Duvall M.R."/>
        </authorList>
    </citation>
    <scope>NUCLEOTIDE SEQUENCE [LARGE SCALE GENOMIC DNA]</scope>
    <source>
        <strain evidence="3">Cupriavidus taiwanensis LMG 19425</strain>
        <plasmid evidence="4">Plasmid iii</plasmid>
    </source>
</reference>
<proteinExistence type="predicted"/>
<sequence length="250" mass="28055">MKAIEASCTASTVIGPLTKWAIRSSGMVGSSRSAAWLVLFLRGMTCSLATCYALNTKFLTGPHQAARRHQQSHRCQGLALVRAILDGERDPDRLLALCDIQIRRAKADRVKESLRGSWDAKHLFALRQALQSWEHYQHQITECDRQILAILPQPNDKPPPSDLANANSRKRPRHNVPEIGQFASHPGADMSRARLDYFASPYGIQRPATVLRGRHRSEPLAHRKTLHRLDRPGTGKPPERQAPWQHPTPS</sequence>
<protein>
    <submittedName>
        <fullName evidence="3">Uncharacterized protein</fullName>
    </submittedName>
</protein>
<feature type="region of interest" description="Disordered" evidence="1">
    <location>
        <begin position="152"/>
        <end position="187"/>
    </location>
</feature>